<keyword evidence="6 11" id="KW-1133">Transmembrane helix</keyword>
<evidence type="ECO:0000256" key="5">
    <source>
        <dbReference type="ARBA" id="ARBA00022692"/>
    </source>
</evidence>
<dbReference type="PANTHER" id="PTHR32089:SF55">
    <property type="entry name" value="METHYL ACCEPTING SENSORY TRANSDUCER WITH CACHE_2 SMALL MOLECULE BINDING DOMAIN"/>
    <property type="match status" value="1"/>
</dbReference>
<dbReference type="CDD" id="cd12913">
    <property type="entry name" value="PDC1_MCP_like"/>
    <property type="match status" value="1"/>
</dbReference>
<dbReference type="Proteomes" id="UP000027219">
    <property type="component" value="Unassembled WGS sequence"/>
</dbReference>
<evidence type="ECO:0000313" key="16">
    <source>
        <dbReference type="Proteomes" id="UP000027219"/>
    </source>
</evidence>
<evidence type="ECO:0000313" key="15">
    <source>
        <dbReference type="EMBL" id="KDN27557.1"/>
    </source>
</evidence>
<dbReference type="SUPFAM" id="SSF103190">
    <property type="entry name" value="Sensory domain-like"/>
    <property type="match status" value="1"/>
</dbReference>
<sequence>MNVLSSFKGRVVTVVILLITMSLTVSSYLSYKQLSASIEERINEYSMLKIETTSDTITTWLDTIKSGLVSNAPDFVSVDNDQQILLMIRQIANTSPASDILVGYEDGRSYGNNSGKRDLSQYDPRTRDWYKQAVAKRGTIVTDIYSDALTKSLMVSIAEPFYAQGQLQGVLLADIELTLLDELVRKAPFPGAMMGLYDQTSLTIASNGEVDVPGETKLYDFGDLKPLTDSLLSLPSGMQDYSLGGVDKVAFFQTIRIDDAVTWHLLVGVDKSIAYAEMDDALEAALYSAIILLSISCAIFLVILNYAYRPILALKSTILDLSQGHGDLTRRLEVHSQDDLGQIAQAVNTFISNLQAMMLEVTSASNQISQNIHLLEEQTHNNEAVLTSHAMETTQVVTAMTEMSSTADSVAESASKTAEFTKMTNDEASQSKEVVASAVRSVAELVGEVEAMAQSIQSMNEDSQKIGSVLTVIGEIADQTNLLALNAAIEAARAGEQGRGFAVVADEVRALAARTQQSTSEINSMLANLNEGTKTVVKAMDDTKVRCEETAHTTENVNQSLDVMVNSIVRINDLGLEIATAASQQSAVTDEVSRNMTTIQGMVNKLTDNGAQATAGTVQLTNSNKQLLAIVDRFKLQ</sequence>
<dbReference type="SMART" id="SM00283">
    <property type="entry name" value="MA"/>
    <property type="match status" value="1"/>
</dbReference>
<dbReference type="STRING" id="212667.VFDL14_12860"/>
<dbReference type="Gene3D" id="1.10.287.950">
    <property type="entry name" value="Methyl-accepting chemotaxis protein"/>
    <property type="match status" value="1"/>
</dbReference>
<feature type="domain" description="HAMP" evidence="14">
    <location>
        <begin position="309"/>
        <end position="359"/>
    </location>
</feature>
<evidence type="ECO:0000256" key="8">
    <source>
        <dbReference type="ARBA" id="ARBA00023224"/>
    </source>
</evidence>
<keyword evidence="8 10" id="KW-0807">Transducer</keyword>
<evidence type="ECO:0000259" key="13">
    <source>
        <dbReference type="PROSITE" id="PS50192"/>
    </source>
</evidence>
<dbReference type="FunFam" id="1.10.287.950:FF:000001">
    <property type="entry name" value="Methyl-accepting chemotaxis sensory transducer"/>
    <property type="match status" value="1"/>
</dbReference>
<evidence type="ECO:0000256" key="2">
    <source>
        <dbReference type="ARBA" id="ARBA00022475"/>
    </source>
</evidence>
<gene>
    <name evidence="15" type="ORF">VFDL14_12860</name>
</gene>
<keyword evidence="5 11" id="KW-0812">Transmembrane</keyword>
<dbReference type="Pfam" id="PF00015">
    <property type="entry name" value="MCPsignal"/>
    <property type="match status" value="1"/>
</dbReference>
<dbReference type="PROSITE" id="PS50111">
    <property type="entry name" value="CHEMOTAXIS_TRANSDUC_2"/>
    <property type="match status" value="1"/>
</dbReference>
<dbReference type="Pfam" id="PF02743">
    <property type="entry name" value="dCache_1"/>
    <property type="match status" value="1"/>
</dbReference>
<dbReference type="Gene3D" id="3.30.450.20">
    <property type="entry name" value="PAS domain"/>
    <property type="match status" value="2"/>
</dbReference>
<dbReference type="AlphaFoldDB" id="A0A066UNU4"/>
<keyword evidence="3" id="KW-0145">Chemotaxis</keyword>
<evidence type="ECO:0000256" key="4">
    <source>
        <dbReference type="ARBA" id="ARBA00022519"/>
    </source>
</evidence>
<comment type="subcellular location">
    <subcellularLocation>
        <location evidence="1">Cell inner membrane</location>
        <topology evidence="1">Multi-pass membrane protein</topology>
    </subcellularLocation>
</comment>
<keyword evidence="2" id="KW-1003">Cell membrane</keyword>
<dbReference type="GO" id="GO:0007165">
    <property type="term" value="P:signal transduction"/>
    <property type="evidence" value="ECO:0007669"/>
    <property type="project" value="UniProtKB-KW"/>
</dbReference>
<evidence type="ECO:0000256" key="9">
    <source>
        <dbReference type="ARBA" id="ARBA00029447"/>
    </source>
</evidence>
<proteinExistence type="inferred from homology"/>
<evidence type="ECO:0000256" key="1">
    <source>
        <dbReference type="ARBA" id="ARBA00004429"/>
    </source>
</evidence>
<evidence type="ECO:0000259" key="12">
    <source>
        <dbReference type="PROSITE" id="PS50111"/>
    </source>
</evidence>
<dbReference type="InterPro" id="IPR029151">
    <property type="entry name" value="Sensor-like_sf"/>
</dbReference>
<feature type="transmembrane region" description="Helical" evidence="11">
    <location>
        <begin position="284"/>
        <end position="308"/>
    </location>
</feature>
<comment type="caution">
    <text evidence="15">The sequence shown here is derived from an EMBL/GenBank/DDBJ whole genome shotgun (WGS) entry which is preliminary data.</text>
</comment>
<name>A0A066UNU4_9VIBR</name>
<evidence type="ECO:0000256" key="3">
    <source>
        <dbReference type="ARBA" id="ARBA00022500"/>
    </source>
</evidence>
<dbReference type="CDD" id="cd06225">
    <property type="entry name" value="HAMP"/>
    <property type="match status" value="1"/>
</dbReference>
<feature type="transmembrane region" description="Helical" evidence="11">
    <location>
        <begin position="12"/>
        <end position="31"/>
    </location>
</feature>
<dbReference type="SMART" id="SM00304">
    <property type="entry name" value="HAMP"/>
    <property type="match status" value="2"/>
</dbReference>
<reference evidence="15 16" key="1">
    <citation type="submission" date="2014-02" db="EMBL/GenBank/DDBJ databases">
        <title>Vibrio fortis Dalian14 Genome Sequencing.</title>
        <authorList>
            <person name="Wang Y."/>
            <person name="Song L."/>
            <person name="Liu G."/>
            <person name="Ding J."/>
        </authorList>
    </citation>
    <scope>NUCLEOTIDE SEQUENCE [LARGE SCALE GENOMIC DNA]</scope>
    <source>
        <strain evidence="15 16">Dalian14</strain>
    </source>
</reference>
<dbReference type="GO" id="GO:0006935">
    <property type="term" value="P:chemotaxis"/>
    <property type="evidence" value="ECO:0007669"/>
    <property type="project" value="UniProtKB-KW"/>
</dbReference>
<dbReference type="PROSITE" id="PS50192">
    <property type="entry name" value="T_SNARE"/>
    <property type="match status" value="1"/>
</dbReference>
<dbReference type="PRINTS" id="PR00260">
    <property type="entry name" value="CHEMTRNSDUCR"/>
</dbReference>
<evidence type="ECO:0000256" key="11">
    <source>
        <dbReference type="SAM" id="Phobius"/>
    </source>
</evidence>
<organism evidence="15 16">
    <name type="scientific">Vibrio fortis</name>
    <dbReference type="NCBI Taxonomy" id="212667"/>
    <lineage>
        <taxon>Bacteria</taxon>
        <taxon>Pseudomonadati</taxon>
        <taxon>Pseudomonadota</taxon>
        <taxon>Gammaproteobacteria</taxon>
        <taxon>Vibrionales</taxon>
        <taxon>Vibrionaceae</taxon>
        <taxon>Vibrio</taxon>
    </lineage>
</organism>
<dbReference type="InterPro" id="IPR004089">
    <property type="entry name" value="MCPsignal_dom"/>
</dbReference>
<protein>
    <submittedName>
        <fullName evidence="15">Chemotaxis protein</fullName>
    </submittedName>
</protein>
<keyword evidence="16" id="KW-1185">Reference proteome</keyword>
<keyword evidence="7 11" id="KW-0472">Membrane</keyword>
<accession>A0A066UNU4</accession>
<dbReference type="GO" id="GO:0005886">
    <property type="term" value="C:plasma membrane"/>
    <property type="evidence" value="ECO:0007669"/>
    <property type="project" value="UniProtKB-SubCell"/>
</dbReference>
<dbReference type="CDD" id="cd11386">
    <property type="entry name" value="MCP_signal"/>
    <property type="match status" value="1"/>
</dbReference>
<dbReference type="PANTHER" id="PTHR32089">
    <property type="entry name" value="METHYL-ACCEPTING CHEMOTAXIS PROTEIN MCPB"/>
    <property type="match status" value="1"/>
</dbReference>
<dbReference type="InterPro" id="IPR004090">
    <property type="entry name" value="Chemotax_Me-accpt_rcpt"/>
</dbReference>
<evidence type="ECO:0000256" key="6">
    <source>
        <dbReference type="ARBA" id="ARBA00022989"/>
    </source>
</evidence>
<keyword evidence="4" id="KW-0997">Cell inner membrane</keyword>
<dbReference type="OrthoDB" id="2489132at2"/>
<feature type="domain" description="Methyl-accepting transducer" evidence="12">
    <location>
        <begin position="364"/>
        <end position="600"/>
    </location>
</feature>
<evidence type="ECO:0000259" key="14">
    <source>
        <dbReference type="PROSITE" id="PS50885"/>
    </source>
</evidence>
<evidence type="ECO:0000256" key="7">
    <source>
        <dbReference type="ARBA" id="ARBA00023136"/>
    </source>
</evidence>
<dbReference type="InterPro" id="IPR033479">
    <property type="entry name" value="dCache_1"/>
</dbReference>
<dbReference type="GO" id="GO:0004888">
    <property type="term" value="F:transmembrane signaling receptor activity"/>
    <property type="evidence" value="ECO:0007669"/>
    <property type="project" value="InterPro"/>
</dbReference>
<feature type="domain" description="T-SNARE coiled-coil homology" evidence="13">
    <location>
        <begin position="551"/>
        <end position="613"/>
    </location>
</feature>
<dbReference type="InterPro" id="IPR003660">
    <property type="entry name" value="HAMP_dom"/>
</dbReference>
<dbReference type="EMBL" id="JFFR01000026">
    <property type="protein sequence ID" value="KDN27557.1"/>
    <property type="molecule type" value="Genomic_DNA"/>
</dbReference>
<comment type="similarity">
    <text evidence="9">Belongs to the methyl-accepting chemotaxis (MCP) protein family.</text>
</comment>
<dbReference type="Pfam" id="PF00672">
    <property type="entry name" value="HAMP"/>
    <property type="match status" value="1"/>
</dbReference>
<dbReference type="InterPro" id="IPR000727">
    <property type="entry name" value="T_SNARE_dom"/>
</dbReference>
<evidence type="ECO:0000256" key="10">
    <source>
        <dbReference type="PROSITE-ProRule" id="PRU00284"/>
    </source>
</evidence>
<dbReference type="PROSITE" id="PS50885">
    <property type="entry name" value="HAMP"/>
    <property type="match status" value="1"/>
</dbReference>
<dbReference type="SUPFAM" id="SSF58104">
    <property type="entry name" value="Methyl-accepting chemotaxis protein (MCP) signaling domain"/>
    <property type="match status" value="1"/>
</dbReference>